<dbReference type="KEGG" id="csl:COCSUDRAFT_32640"/>
<evidence type="ECO:0000313" key="3">
    <source>
        <dbReference type="Proteomes" id="UP000007264"/>
    </source>
</evidence>
<protein>
    <recommendedName>
        <fullName evidence="4">Secreted protein</fullName>
    </recommendedName>
</protein>
<organism evidence="2 3">
    <name type="scientific">Coccomyxa subellipsoidea (strain C-169)</name>
    <name type="common">Green microalga</name>
    <dbReference type="NCBI Taxonomy" id="574566"/>
    <lineage>
        <taxon>Eukaryota</taxon>
        <taxon>Viridiplantae</taxon>
        <taxon>Chlorophyta</taxon>
        <taxon>core chlorophytes</taxon>
        <taxon>Trebouxiophyceae</taxon>
        <taxon>Trebouxiophyceae incertae sedis</taxon>
        <taxon>Coccomyxaceae</taxon>
        <taxon>Coccomyxa</taxon>
        <taxon>Coccomyxa subellipsoidea</taxon>
    </lineage>
</organism>
<feature type="chain" id="PRO_5003637543" description="Secreted protein" evidence="1">
    <location>
        <begin position="27"/>
        <end position="84"/>
    </location>
</feature>
<keyword evidence="1" id="KW-0732">Signal</keyword>
<keyword evidence="3" id="KW-1185">Reference proteome</keyword>
<dbReference type="Proteomes" id="UP000007264">
    <property type="component" value="Unassembled WGS sequence"/>
</dbReference>
<reference evidence="2 3" key="1">
    <citation type="journal article" date="2012" name="Genome Biol.">
        <title>The genome of the polar eukaryotic microalga coccomyxa subellipsoidea reveals traits of cold adaptation.</title>
        <authorList>
            <person name="Blanc G."/>
            <person name="Agarkova I."/>
            <person name="Grimwood J."/>
            <person name="Kuo A."/>
            <person name="Brueggeman A."/>
            <person name="Dunigan D."/>
            <person name="Gurnon J."/>
            <person name="Ladunga I."/>
            <person name="Lindquist E."/>
            <person name="Lucas S."/>
            <person name="Pangilinan J."/>
            <person name="Proschold T."/>
            <person name="Salamov A."/>
            <person name="Schmutz J."/>
            <person name="Weeks D."/>
            <person name="Yamada T."/>
            <person name="Claverie J.M."/>
            <person name="Grigoriev I."/>
            <person name="Van Etten J."/>
            <person name="Lomsadze A."/>
            <person name="Borodovsky M."/>
        </authorList>
    </citation>
    <scope>NUCLEOTIDE SEQUENCE [LARGE SCALE GENOMIC DNA]</scope>
    <source>
        <strain evidence="2 3">C-169</strain>
    </source>
</reference>
<proteinExistence type="predicted"/>
<dbReference type="EMBL" id="AGSI01000004">
    <property type="protein sequence ID" value="EIE25421.1"/>
    <property type="molecule type" value="Genomic_DNA"/>
</dbReference>
<evidence type="ECO:0000256" key="1">
    <source>
        <dbReference type="SAM" id="SignalP"/>
    </source>
</evidence>
<accession>I0Z452</accession>
<evidence type="ECO:0008006" key="4">
    <source>
        <dbReference type="Google" id="ProtNLM"/>
    </source>
</evidence>
<dbReference type="RefSeq" id="XP_005649965.1">
    <property type="nucleotide sequence ID" value="XM_005649908.1"/>
</dbReference>
<gene>
    <name evidence="2" type="ORF">COCSUDRAFT_32640</name>
</gene>
<comment type="caution">
    <text evidence="2">The sequence shown here is derived from an EMBL/GenBank/DDBJ whole genome shotgun (WGS) entry which is preliminary data.</text>
</comment>
<dbReference type="AlphaFoldDB" id="I0Z452"/>
<name>I0Z452_COCSC</name>
<sequence>MLMTSKICCWAFMCSLWCLVLRYVKARTAEPSGVRSFGSLADDRRITRNLVGLHAPSNFTLESDQCSPRCSLVANVPLPAAAAG</sequence>
<evidence type="ECO:0000313" key="2">
    <source>
        <dbReference type="EMBL" id="EIE25421.1"/>
    </source>
</evidence>
<dbReference type="GeneID" id="17043423"/>
<feature type="signal peptide" evidence="1">
    <location>
        <begin position="1"/>
        <end position="26"/>
    </location>
</feature>